<reference evidence="1 2" key="1">
    <citation type="submission" date="2012-12" db="EMBL/GenBank/DDBJ databases">
        <title>The Genome Sequence of Bacillus cereus VD196.</title>
        <authorList>
            <consortium name="The Broad Institute Genome Sequencing Platform"/>
            <consortium name="The Broad Institute Genome Sequencing Center for Infectious Disease"/>
            <person name="Feldgarden M."/>
            <person name="Van der Auwera G.A."/>
            <person name="Mahillon J."/>
            <person name="Duprez V."/>
            <person name="Timmery S."/>
            <person name="Mattelet C."/>
            <person name="Dierick K."/>
            <person name="Sun M."/>
            <person name="Yu Z."/>
            <person name="Zhu L."/>
            <person name="Hu X."/>
            <person name="Shank E.B."/>
            <person name="Swiecicka I."/>
            <person name="Hansen B.M."/>
            <person name="Andrup L."/>
            <person name="Walker B."/>
            <person name="Young S.K."/>
            <person name="Zeng Q."/>
            <person name="Gargeya S."/>
            <person name="Fitzgerald M."/>
            <person name="Haas B."/>
            <person name="Abouelleil A."/>
            <person name="Alvarado L."/>
            <person name="Arachchi H.M."/>
            <person name="Berlin A.M."/>
            <person name="Chapman S.B."/>
            <person name="Dewar J."/>
            <person name="Goldberg J."/>
            <person name="Griggs A."/>
            <person name="Gujja S."/>
            <person name="Hansen M."/>
            <person name="Howarth C."/>
            <person name="Imamovic A."/>
            <person name="Larimer J."/>
            <person name="McCowan C."/>
            <person name="Murphy C."/>
            <person name="Neiman D."/>
            <person name="Pearson M."/>
            <person name="Priest M."/>
            <person name="Roberts A."/>
            <person name="Saif S."/>
            <person name="Shea T."/>
            <person name="Sisk P."/>
            <person name="Sykes S."/>
            <person name="Wortman J."/>
            <person name="Nusbaum C."/>
            <person name="Birren B."/>
        </authorList>
    </citation>
    <scope>NUCLEOTIDE SEQUENCE [LARGE SCALE GENOMIC DNA]</scope>
    <source>
        <strain evidence="1 2">VD196</strain>
    </source>
</reference>
<evidence type="ECO:0008006" key="3">
    <source>
        <dbReference type="Google" id="ProtNLM"/>
    </source>
</evidence>
<dbReference type="Pfam" id="PF13692">
    <property type="entry name" value="Glyco_trans_1_4"/>
    <property type="match status" value="1"/>
</dbReference>
<organism evidence="1 2">
    <name type="scientific">Bacillus cereus VD196</name>
    <dbReference type="NCBI Taxonomy" id="1053243"/>
    <lineage>
        <taxon>Bacteria</taxon>
        <taxon>Bacillati</taxon>
        <taxon>Bacillota</taxon>
        <taxon>Bacilli</taxon>
        <taxon>Bacillales</taxon>
        <taxon>Bacillaceae</taxon>
        <taxon>Bacillus</taxon>
        <taxon>Bacillus cereus group</taxon>
    </lineage>
</organism>
<comment type="caution">
    <text evidence="1">The sequence shown here is derived from an EMBL/GenBank/DDBJ whole genome shotgun (WGS) entry which is preliminary data.</text>
</comment>
<evidence type="ECO:0000313" key="1">
    <source>
        <dbReference type="EMBL" id="EOO61930.1"/>
    </source>
</evidence>
<dbReference type="EMBL" id="AHFL01000060">
    <property type="protein sequence ID" value="EOO61930.1"/>
    <property type="molecule type" value="Genomic_DNA"/>
</dbReference>
<protein>
    <recommendedName>
        <fullName evidence="3">Glycosyl transferase family 1 domain-containing protein</fullName>
    </recommendedName>
</protein>
<dbReference type="AlphaFoldDB" id="A0A9W5V5Z4"/>
<gene>
    <name evidence="1" type="ORF">IKE_05832</name>
</gene>
<dbReference type="Proteomes" id="UP000014023">
    <property type="component" value="Unassembled WGS sequence"/>
</dbReference>
<sequence length="372" mass="42489">MKILLVSERCSIFFEKYIDNMAEALMKKGILPVLLAGETFSGRMAEKIEVVYSDDFTKYASSLDEHRYLSVFQIASRLGIRHVHLVFFLDPQRLSLALNSCSQAKDLTFSYSIFGLAEYARKPIYAKIHEQLLATPTIQRVLLHSIAPNVMADLSKRWNILQSTKVSFVHDPLYDPPAAFKQSRLKARNELNIPEQQKIILYFGTYYNKKGADLLLEATKSFQDLKNVCFLFAGNTQTAPANFDHIALTLPNVRVDDRIIDEETAYKYFVAADLIVQPYRREYEYDTSGVLVQSCLAQRPTVVPDITPFKETVQTYKLGFTFSCERVDSLITAIQDFLQTPAYSGNYKEYINKIESWDDLANTILPTVGLFK</sequence>
<dbReference type="SUPFAM" id="SSF53756">
    <property type="entry name" value="UDP-Glycosyltransferase/glycogen phosphorylase"/>
    <property type="match status" value="1"/>
</dbReference>
<dbReference type="Gene3D" id="3.40.50.2000">
    <property type="entry name" value="Glycogen Phosphorylase B"/>
    <property type="match status" value="1"/>
</dbReference>
<proteinExistence type="predicted"/>
<name>A0A9W5V5Z4_BACCE</name>
<evidence type="ECO:0000313" key="2">
    <source>
        <dbReference type="Proteomes" id="UP000014023"/>
    </source>
</evidence>
<accession>A0A9W5V5Z4</accession>